<dbReference type="Pfam" id="PF20072">
    <property type="entry name" value="DUF6468"/>
    <property type="match status" value="1"/>
</dbReference>
<sequence>MSMLEWTLQGALLLLLLAALPFALRLERGLAALRRDKAALHENAGGFEAAASGAQSVLSGLRAALDTQARQAASAEALRDDLRFLVERAESLANRLETAVRQGRPLAAPAAPQVAEEPQRSQAERDLLQALRMAR</sequence>
<evidence type="ECO:0000256" key="1">
    <source>
        <dbReference type="SAM" id="Coils"/>
    </source>
</evidence>
<gene>
    <name evidence="4" type="ORF">ACFFIC_25135</name>
</gene>
<accession>A0ABV6IYV5</accession>
<reference evidence="4 5" key="1">
    <citation type="submission" date="2024-09" db="EMBL/GenBank/DDBJ databases">
        <authorList>
            <person name="Sun Q."/>
            <person name="Mori K."/>
        </authorList>
    </citation>
    <scope>NUCLEOTIDE SEQUENCE [LARGE SCALE GENOMIC DNA]</scope>
    <source>
        <strain evidence="4 5">CCM 7468</strain>
    </source>
</reference>
<feature type="compositionally biased region" description="Basic and acidic residues" evidence="2">
    <location>
        <begin position="117"/>
        <end position="126"/>
    </location>
</feature>
<keyword evidence="5" id="KW-1185">Reference proteome</keyword>
<dbReference type="EMBL" id="JBHLVZ010000084">
    <property type="protein sequence ID" value="MFC0388804.1"/>
    <property type="molecule type" value="Genomic_DNA"/>
</dbReference>
<feature type="domain" description="DUF6468" evidence="3">
    <location>
        <begin position="33"/>
        <end position="104"/>
    </location>
</feature>
<name>A0ABV6IYV5_9PROT</name>
<comment type="caution">
    <text evidence="4">The sequence shown here is derived from an EMBL/GenBank/DDBJ whole genome shotgun (WGS) entry which is preliminary data.</text>
</comment>
<evidence type="ECO:0000256" key="2">
    <source>
        <dbReference type="SAM" id="MobiDB-lite"/>
    </source>
</evidence>
<dbReference type="Proteomes" id="UP001589789">
    <property type="component" value="Unassembled WGS sequence"/>
</dbReference>
<protein>
    <submittedName>
        <fullName evidence="4">DUF6468 domain-containing protein</fullName>
    </submittedName>
</protein>
<evidence type="ECO:0000313" key="5">
    <source>
        <dbReference type="Proteomes" id="UP001589789"/>
    </source>
</evidence>
<feature type="region of interest" description="Disordered" evidence="2">
    <location>
        <begin position="103"/>
        <end position="126"/>
    </location>
</feature>
<dbReference type="InterPro" id="IPR045531">
    <property type="entry name" value="DUF6468"/>
</dbReference>
<organism evidence="4 5">
    <name type="scientific">Muricoccus vinaceus</name>
    <dbReference type="NCBI Taxonomy" id="424704"/>
    <lineage>
        <taxon>Bacteria</taxon>
        <taxon>Pseudomonadati</taxon>
        <taxon>Pseudomonadota</taxon>
        <taxon>Alphaproteobacteria</taxon>
        <taxon>Acetobacterales</taxon>
        <taxon>Roseomonadaceae</taxon>
        <taxon>Muricoccus</taxon>
    </lineage>
</organism>
<feature type="compositionally biased region" description="Low complexity" evidence="2">
    <location>
        <begin position="105"/>
        <end position="116"/>
    </location>
</feature>
<proteinExistence type="predicted"/>
<evidence type="ECO:0000259" key="3">
    <source>
        <dbReference type="Pfam" id="PF20072"/>
    </source>
</evidence>
<keyword evidence="1" id="KW-0175">Coiled coil</keyword>
<feature type="coiled-coil region" evidence="1">
    <location>
        <begin position="75"/>
        <end position="102"/>
    </location>
</feature>
<evidence type="ECO:0000313" key="4">
    <source>
        <dbReference type="EMBL" id="MFC0388804.1"/>
    </source>
</evidence>
<dbReference type="RefSeq" id="WP_377055550.1">
    <property type="nucleotide sequence ID" value="NZ_JBHLVZ010000084.1"/>
</dbReference>